<evidence type="ECO:0000256" key="3">
    <source>
        <dbReference type="ARBA" id="ARBA00022679"/>
    </source>
</evidence>
<keyword evidence="5 7" id="KW-0418">Kinase</keyword>
<evidence type="ECO:0000256" key="5">
    <source>
        <dbReference type="ARBA" id="ARBA00022777"/>
    </source>
</evidence>
<evidence type="ECO:0000256" key="1">
    <source>
        <dbReference type="ARBA" id="ARBA00007220"/>
    </source>
</evidence>
<dbReference type="SUPFAM" id="SSF52540">
    <property type="entry name" value="P-loop containing nucleoside triphosphate hydrolases"/>
    <property type="match status" value="1"/>
</dbReference>
<dbReference type="PRINTS" id="PR00094">
    <property type="entry name" value="ADENYLTKNASE"/>
</dbReference>
<sequence length="299" mass="32812">MAGLCRLKLGAPLLLHLRRLTLSRSFGAAAAAQPQFKVDYHPESEYEPLRGSATAPMVDSEGSAPSRGVQWVFIGNPGAKKHVYAGKLSKLLQVPHISIASLVRQDLHPRSSLYEQIANAMNNGKLVPENVIFGLLSERLEAGYYRGECGFILDGIPRSVSQAEILDQLAVIDLVVNFKCADDFFVKDRESGISSHCNECCSTNNSDSVTLDIPTRPVQAKIAKSVTTSKEGAWKGTVRVYLEQINPLEDYYRKQKKLLNFQVGNAPGETWKGLLAALHLKHVDAKHSSQKLTAGFTSH</sequence>
<evidence type="ECO:0000256" key="4">
    <source>
        <dbReference type="ARBA" id="ARBA00022741"/>
    </source>
</evidence>
<dbReference type="Pfam" id="PF00406">
    <property type="entry name" value="ADK"/>
    <property type="match status" value="1"/>
</dbReference>
<name>A0A438K963_VITVI</name>
<reference evidence="9 10" key="1">
    <citation type="journal article" date="2018" name="PLoS Genet.">
        <title>Population sequencing reveals clonal diversity and ancestral inbreeding in the grapevine cultivar Chardonnay.</title>
        <authorList>
            <person name="Roach M.J."/>
            <person name="Johnson D.L."/>
            <person name="Bohlmann J."/>
            <person name="van Vuuren H.J."/>
            <person name="Jones S.J."/>
            <person name="Pretorius I.S."/>
            <person name="Schmidt S.A."/>
            <person name="Borneman A.R."/>
        </authorList>
    </citation>
    <scope>NUCLEOTIDE SEQUENCE [LARGE SCALE GENOMIC DNA]</scope>
    <source>
        <strain evidence="10">cv. Chardonnay</strain>
        <tissue evidence="9">Leaf</tissue>
    </source>
</reference>
<dbReference type="EC" id="2.7.4.3" evidence="2"/>
<organism evidence="9 10">
    <name type="scientific">Vitis vinifera</name>
    <name type="common">Grape</name>
    <dbReference type="NCBI Taxonomy" id="29760"/>
    <lineage>
        <taxon>Eukaryota</taxon>
        <taxon>Viridiplantae</taxon>
        <taxon>Streptophyta</taxon>
        <taxon>Embryophyta</taxon>
        <taxon>Tracheophyta</taxon>
        <taxon>Spermatophyta</taxon>
        <taxon>Magnoliopsida</taxon>
        <taxon>eudicotyledons</taxon>
        <taxon>Gunneridae</taxon>
        <taxon>Pentapetalae</taxon>
        <taxon>rosids</taxon>
        <taxon>Vitales</taxon>
        <taxon>Vitaceae</taxon>
        <taxon>Viteae</taxon>
        <taxon>Vitis</taxon>
    </lineage>
</organism>
<evidence type="ECO:0000256" key="2">
    <source>
        <dbReference type="ARBA" id="ARBA00012955"/>
    </source>
</evidence>
<keyword evidence="8" id="KW-0732">Signal</keyword>
<dbReference type="Proteomes" id="UP000288805">
    <property type="component" value="Unassembled WGS sequence"/>
</dbReference>
<accession>A0A438K963</accession>
<dbReference type="InterPro" id="IPR000850">
    <property type="entry name" value="Adenylat/UMP-CMP_kin"/>
</dbReference>
<dbReference type="InterPro" id="IPR027417">
    <property type="entry name" value="P-loop_NTPase"/>
</dbReference>
<feature type="signal peptide" evidence="8">
    <location>
        <begin position="1"/>
        <end position="23"/>
    </location>
</feature>
<evidence type="ECO:0000313" key="9">
    <source>
        <dbReference type="EMBL" id="RVX17746.1"/>
    </source>
</evidence>
<dbReference type="AlphaFoldDB" id="A0A438K963"/>
<keyword evidence="3 7" id="KW-0808">Transferase</keyword>
<feature type="chain" id="PRO_5018998409" description="adenylate kinase" evidence="8">
    <location>
        <begin position="24"/>
        <end position="299"/>
    </location>
</feature>
<evidence type="ECO:0000256" key="6">
    <source>
        <dbReference type="ARBA" id="ARBA00031517"/>
    </source>
</evidence>
<gene>
    <name evidence="9" type="primary">VvCHDp000242_1</name>
    <name evidence="9" type="ORF">CK203_004112</name>
</gene>
<keyword evidence="4" id="KW-0547">Nucleotide-binding</keyword>
<dbReference type="CDD" id="cd01428">
    <property type="entry name" value="ADK"/>
    <property type="match status" value="1"/>
</dbReference>
<dbReference type="GO" id="GO:0004017">
    <property type="term" value="F:AMP kinase activity"/>
    <property type="evidence" value="ECO:0007669"/>
    <property type="project" value="UniProtKB-EC"/>
</dbReference>
<dbReference type="EMBL" id="QGNW01000012">
    <property type="protein sequence ID" value="RVX17746.1"/>
    <property type="molecule type" value="Genomic_DNA"/>
</dbReference>
<protein>
    <recommendedName>
        <fullName evidence="2">adenylate kinase</fullName>
        <ecNumber evidence="2">2.7.4.3</ecNumber>
    </recommendedName>
    <alternativeName>
        <fullName evidence="6">ATP:AMP phosphotransferase</fullName>
    </alternativeName>
</protein>
<dbReference type="GO" id="GO:0005524">
    <property type="term" value="F:ATP binding"/>
    <property type="evidence" value="ECO:0007669"/>
    <property type="project" value="InterPro"/>
</dbReference>
<evidence type="ECO:0000256" key="8">
    <source>
        <dbReference type="SAM" id="SignalP"/>
    </source>
</evidence>
<comment type="similarity">
    <text evidence="1 7">Belongs to the adenylate kinase family.</text>
</comment>
<proteinExistence type="inferred from homology"/>
<evidence type="ECO:0000313" key="10">
    <source>
        <dbReference type="Proteomes" id="UP000288805"/>
    </source>
</evidence>
<comment type="caution">
    <text evidence="9">The sequence shown here is derived from an EMBL/GenBank/DDBJ whole genome shotgun (WGS) entry which is preliminary data.</text>
</comment>
<dbReference type="PROSITE" id="PS00113">
    <property type="entry name" value="ADENYLATE_KINASE"/>
    <property type="match status" value="1"/>
</dbReference>
<dbReference type="PANTHER" id="PTHR23359">
    <property type="entry name" value="NUCLEOTIDE KINASE"/>
    <property type="match status" value="1"/>
</dbReference>
<dbReference type="Gene3D" id="3.40.50.300">
    <property type="entry name" value="P-loop containing nucleotide triphosphate hydrolases"/>
    <property type="match status" value="1"/>
</dbReference>
<dbReference type="InterPro" id="IPR033690">
    <property type="entry name" value="Adenylat_kinase_CS"/>
</dbReference>
<evidence type="ECO:0000256" key="7">
    <source>
        <dbReference type="RuleBase" id="RU003330"/>
    </source>
</evidence>